<feature type="transmembrane region" description="Helical" evidence="5">
    <location>
        <begin position="36"/>
        <end position="53"/>
    </location>
</feature>
<dbReference type="InterPro" id="IPR007269">
    <property type="entry name" value="ICMT_MeTrfase"/>
</dbReference>
<feature type="transmembrane region" description="Helical" evidence="5">
    <location>
        <begin position="152"/>
        <end position="181"/>
    </location>
</feature>
<evidence type="ECO:0000256" key="4">
    <source>
        <dbReference type="ARBA" id="ARBA00023136"/>
    </source>
</evidence>
<dbReference type="Pfam" id="PF04140">
    <property type="entry name" value="ICMT"/>
    <property type="match status" value="1"/>
</dbReference>
<feature type="transmembrane region" description="Helical" evidence="5">
    <location>
        <begin position="101"/>
        <end position="120"/>
    </location>
</feature>
<evidence type="ECO:0000256" key="3">
    <source>
        <dbReference type="ARBA" id="ARBA00022989"/>
    </source>
</evidence>
<dbReference type="Gene3D" id="1.20.120.1630">
    <property type="match status" value="1"/>
</dbReference>
<reference evidence="6 7" key="1">
    <citation type="submission" date="2021-03" db="EMBL/GenBank/DDBJ databases">
        <title>Sequencing the genomes of 1000 actinobacteria strains.</title>
        <authorList>
            <person name="Klenk H.-P."/>
        </authorList>
    </citation>
    <scope>NUCLEOTIDE SEQUENCE [LARGE SCALE GENOMIC DNA]</scope>
    <source>
        <strain evidence="6 7">DSM 44580</strain>
    </source>
</reference>
<comment type="subcellular location">
    <subcellularLocation>
        <location evidence="1">Membrane</location>
        <topology evidence="1">Multi-pass membrane protein</topology>
    </subcellularLocation>
</comment>
<dbReference type="Proteomes" id="UP001519363">
    <property type="component" value="Unassembled WGS sequence"/>
</dbReference>
<dbReference type="EMBL" id="JAGIOO010000001">
    <property type="protein sequence ID" value="MBP2479157.1"/>
    <property type="molecule type" value="Genomic_DNA"/>
</dbReference>
<organism evidence="6 7">
    <name type="scientific">Crossiella equi</name>
    <dbReference type="NCBI Taxonomy" id="130796"/>
    <lineage>
        <taxon>Bacteria</taxon>
        <taxon>Bacillati</taxon>
        <taxon>Actinomycetota</taxon>
        <taxon>Actinomycetes</taxon>
        <taxon>Pseudonocardiales</taxon>
        <taxon>Pseudonocardiaceae</taxon>
        <taxon>Crossiella</taxon>
    </lineage>
</organism>
<dbReference type="PANTHER" id="PTHR12714">
    <property type="entry name" value="PROTEIN-S ISOPRENYLCYSTEINE O-METHYLTRANSFERASE"/>
    <property type="match status" value="1"/>
</dbReference>
<keyword evidence="2 5" id="KW-0812">Transmembrane</keyword>
<feature type="transmembrane region" description="Helical" evidence="5">
    <location>
        <begin position="74"/>
        <end position="95"/>
    </location>
</feature>
<dbReference type="PANTHER" id="PTHR12714:SF9">
    <property type="entry name" value="PROTEIN-S-ISOPRENYLCYSTEINE O-METHYLTRANSFERASE"/>
    <property type="match status" value="1"/>
</dbReference>
<evidence type="ECO:0000256" key="1">
    <source>
        <dbReference type="ARBA" id="ARBA00004141"/>
    </source>
</evidence>
<proteinExistence type="predicted"/>
<keyword evidence="7" id="KW-1185">Reference proteome</keyword>
<sequence length="216" mass="23722">MTSWLLRKFPLFVVGSTTLASLYAIVRGLLNWPDPLAVVGTVLATLHLLWLAAELLTSVRSSTSTNAESDRGTVYAYGLARVAVVVTACVLPSDWTEYQPWMAALPVLFAAAVGLRLVAIRTLGRFYSHRVRALDDHEVVTSGPYRLVRHPAYLGMGAANAVFVLFFLNTASAAALVVLLIPTMLMRIVVEERVLLTLPGYQDYANSHRRLVPGIW</sequence>
<name>A0ABS5ARZ1_9PSEU</name>
<evidence type="ECO:0000256" key="5">
    <source>
        <dbReference type="SAM" id="Phobius"/>
    </source>
</evidence>
<dbReference type="RefSeq" id="WP_086789093.1">
    <property type="nucleotide sequence ID" value="NZ_JAGIOO010000001.1"/>
</dbReference>
<feature type="transmembrane region" description="Helical" evidence="5">
    <location>
        <begin position="9"/>
        <end position="30"/>
    </location>
</feature>
<keyword evidence="4 5" id="KW-0472">Membrane</keyword>
<comment type="caution">
    <text evidence="6">The sequence shown here is derived from an EMBL/GenBank/DDBJ whole genome shotgun (WGS) entry which is preliminary data.</text>
</comment>
<protein>
    <submittedName>
        <fullName evidence="6">Protein-S-isoprenylcysteine O-methyltransferase Ste14</fullName>
    </submittedName>
</protein>
<evidence type="ECO:0000313" key="7">
    <source>
        <dbReference type="Proteomes" id="UP001519363"/>
    </source>
</evidence>
<evidence type="ECO:0000313" key="6">
    <source>
        <dbReference type="EMBL" id="MBP2479157.1"/>
    </source>
</evidence>
<accession>A0ABS5ARZ1</accession>
<keyword evidence="3 5" id="KW-1133">Transmembrane helix</keyword>
<evidence type="ECO:0000256" key="2">
    <source>
        <dbReference type="ARBA" id="ARBA00022692"/>
    </source>
</evidence>
<gene>
    <name evidence="6" type="ORF">JOF53_008029</name>
</gene>